<keyword evidence="1" id="KW-1133">Transmembrane helix</keyword>
<evidence type="ECO:0000313" key="3">
    <source>
        <dbReference type="Proteomes" id="UP000027442"/>
    </source>
</evidence>
<keyword evidence="1" id="KW-0472">Membrane</keyword>
<proteinExistence type="predicted"/>
<name>A0A069QET6_HOYLO</name>
<reference evidence="2 3" key="1">
    <citation type="submission" date="2013-08" db="EMBL/GenBank/DDBJ databases">
        <authorList>
            <person name="Weinstock G."/>
            <person name="Sodergren E."/>
            <person name="Wylie T."/>
            <person name="Fulton L."/>
            <person name="Fulton R."/>
            <person name="Fronick C."/>
            <person name="O'Laughlin M."/>
            <person name="Godfrey J."/>
            <person name="Miner T."/>
            <person name="Herter B."/>
            <person name="Appelbaum E."/>
            <person name="Cordes M."/>
            <person name="Lek S."/>
            <person name="Wollam A."/>
            <person name="Pepin K.H."/>
            <person name="Palsikar V.B."/>
            <person name="Mitreva M."/>
            <person name="Wilson R.K."/>
        </authorList>
    </citation>
    <scope>NUCLEOTIDE SEQUENCE [LARGE SCALE GENOMIC DNA]</scope>
    <source>
        <strain evidence="2 3">ATCC 15930</strain>
    </source>
</reference>
<evidence type="ECO:0000256" key="1">
    <source>
        <dbReference type="SAM" id="Phobius"/>
    </source>
</evidence>
<dbReference type="AlphaFoldDB" id="A0A069QET6"/>
<dbReference type="HOGENOM" id="CLU_2070967_0_0_10"/>
<gene>
    <name evidence="2" type="ORF">HMPREF1991_02553</name>
</gene>
<keyword evidence="1" id="KW-0812">Transmembrane</keyword>
<dbReference type="EMBL" id="JNGW01000109">
    <property type="protein sequence ID" value="KDR51398.1"/>
    <property type="molecule type" value="Genomic_DNA"/>
</dbReference>
<feature type="transmembrane region" description="Helical" evidence="1">
    <location>
        <begin position="36"/>
        <end position="61"/>
    </location>
</feature>
<accession>A0A069QET6</accession>
<protein>
    <submittedName>
        <fullName evidence="2">Uncharacterized protein</fullName>
    </submittedName>
</protein>
<sequence>MYKNIWNIWIDLVDFSARSTATGGLSNTDRLFKNGFGFTVLGLIFDIFYFLLGVTATFKVFRNIKTQKTKENQQSKVKVYEHTKTLGPCHRGFSCRLHDGSCPDSLFGNEQSDTKASV</sequence>
<organism evidence="2 3">
    <name type="scientific">Hoylesella loescheii DSM 19665 = JCM 12249 = ATCC 15930</name>
    <dbReference type="NCBI Taxonomy" id="1122985"/>
    <lineage>
        <taxon>Bacteria</taxon>
        <taxon>Pseudomonadati</taxon>
        <taxon>Bacteroidota</taxon>
        <taxon>Bacteroidia</taxon>
        <taxon>Bacteroidales</taxon>
        <taxon>Prevotellaceae</taxon>
        <taxon>Hoylesella</taxon>
    </lineage>
</organism>
<evidence type="ECO:0000313" key="2">
    <source>
        <dbReference type="EMBL" id="KDR51398.1"/>
    </source>
</evidence>
<comment type="caution">
    <text evidence="2">The sequence shown here is derived from an EMBL/GenBank/DDBJ whole genome shotgun (WGS) entry which is preliminary data.</text>
</comment>
<keyword evidence="3" id="KW-1185">Reference proteome</keyword>
<dbReference type="Proteomes" id="UP000027442">
    <property type="component" value="Unassembled WGS sequence"/>
</dbReference>